<dbReference type="InterPro" id="IPR014962">
    <property type="entry name" value="YolD"/>
</dbReference>
<reference evidence="2" key="1">
    <citation type="journal article" date="2019" name="Int. J. Syst. Evol. Microbiol.">
        <title>The Global Catalogue of Microorganisms (GCM) 10K type strain sequencing project: providing services to taxonomists for standard genome sequencing and annotation.</title>
        <authorList>
            <consortium name="The Broad Institute Genomics Platform"/>
            <consortium name="The Broad Institute Genome Sequencing Center for Infectious Disease"/>
            <person name="Wu L."/>
            <person name="Ma J."/>
        </authorList>
    </citation>
    <scope>NUCLEOTIDE SEQUENCE [LARGE SCALE GENOMIC DNA]</scope>
    <source>
        <strain evidence="2">CGMCC 1.12286</strain>
    </source>
</reference>
<comment type="caution">
    <text evidence="1">The sequence shown here is derived from an EMBL/GenBank/DDBJ whole genome shotgun (WGS) entry which is preliminary data.</text>
</comment>
<keyword evidence="2" id="KW-1185">Reference proteome</keyword>
<evidence type="ECO:0000313" key="1">
    <source>
        <dbReference type="EMBL" id="MFD1674888.1"/>
    </source>
</evidence>
<dbReference type="Pfam" id="PF08863">
    <property type="entry name" value="YolD"/>
    <property type="match status" value="1"/>
</dbReference>
<dbReference type="RefSeq" id="WP_377942762.1">
    <property type="nucleotide sequence ID" value="NZ_JBHUCX010000023.1"/>
</dbReference>
<evidence type="ECO:0000313" key="2">
    <source>
        <dbReference type="Proteomes" id="UP001597079"/>
    </source>
</evidence>
<proteinExistence type="predicted"/>
<sequence length="107" mass="12086">MDIVDGNLYAAMRIILPEHRAEMRRMEQLSKARTKPILSQESLAEMTYTITEAIQDERSVRIELFATFENEIIEGSPTILNGKLQVVTSDGIKHTLSPDRIVSVSII</sequence>
<name>A0ABW4JHM5_9BACL</name>
<protein>
    <submittedName>
        <fullName evidence="1">YolD-like family protein</fullName>
    </submittedName>
</protein>
<gene>
    <name evidence="1" type="ORF">ACFSB2_09270</name>
</gene>
<dbReference type="EMBL" id="JBHUCX010000023">
    <property type="protein sequence ID" value="MFD1674888.1"/>
    <property type="molecule type" value="Genomic_DNA"/>
</dbReference>
<accession>A0ABW4JHM5</accession>
<organism evidence="1 2">
    <name type="scientific">Alicyclobacillus fodiniaquatilis</name>
    <dbReference type="NCBI Taxonomy" id="1661150"/>
    <lineage>
        <taxon>Bacteria</taxon>
        <taxon>Bacillati</taxon>
        <taxon>Bacillota</taxon>
        <taxon>Bacilli</taxon>
        <taxon>Bacillales</taxon>
        <taxon>Alicyclobacillaceae</taxon>
        <taxon>Alicyclobacillus</taxon>
    </lineage>
</organism>
<dbReference type="Proteomes" id="UP001597079">
    <property type="component" value="Unassembled WGS sequence"/>
</dbReference>